<evidence type="ECO:0000256" key="1">
    <source>
        <dbReference type="SAM" id="Phobius"/>
    </source>
</evidence>
<sequence>MGDLMIFNVIVGFIIPWISGIVFYFTDRKILFTIAPFQSVIAFTVNSFGFFYKFWIIYPHEYSKFASIPYDLGIYPILSVYLIHYINKTKLNPYLLIMIVTIFTTFLEWLGILSGKVLYSNGWNLGFTFISYLIPYLLNYWFYIQLKKMKIFD</sequence>
<feature type="transmembrane region" description="Helical" evidence="1">
    <location>
        <begin position="94"/>
        <end position="113"/>
    </location>
</feature>
<protein>
    <submittedName>
        <fullName evidence="2">Membrane protein</fullName>
    </submittedName>
</protein>
<evidence type="ECO:0000313" key="2">
    <source>
        <dbReference type="EMBL" id="CAL82096.1"/>
    </source>
</evidence>
<feature type="transmembrane region" description="Helical" evidence="1">
    <location>
        <begin position="37"/>
        <end position="56"/>
    </location>
</feature>
<keyword evidence="1" id="KW-0472">Membrane</keyword>
<keyword evidence="1" id="KW-1133">Transmembrane helix</keyword>
<dbReference type="HOGENOM" id="CLU_144078_0_0_9"/>
<dbReference type="KEGG" id="cbo:CBO0543"/>
<dbReference type="PATRIC" id="fig|413999.7.peg.544"/>
<organism evidence="2 3">
    <name type="scientific">Clostridium botulinum (strain Hall / ATCC 3502 / NCTC 13319 / Type A)</name>
    <dbReference type="NCBI Taxonomy" id="441771"/>
    <lineage>
        <taxon>Bacteria</taxon>
        <taxon>Bacillati</taxon>
        <taxon>Bacillota</taxon>
        <taxon>Clostridia</taxon>
        <taxon>Eubacteriales</taxon>
        <taxon>Clostridiaceae</taxon>
        <taxon>Clostridium</taxon>
    </lineage>
</organism>
<name>A5HZ87_CLOBH</name>
<keyword evidence="1" id="KW-0812">Transmembrane</keyword>
<dbReference type="InterPro" id="IPR048147">
    <property type="entry name" value="CBO0543-like"/>
</dbReference>
<gene>
    <name evidence="2" type="ordered locus">CBO0543</name>
</gene>
<feature type="transmembrane region" description="Helical" evidence="1">
    <location>
        <begin position="68"/>
        <end position="87"/>
    </location>
</feature>
<dbReference type="AlphaFoldDB" id="A5HZ87"/>
<proteinExistence type="predicted"/>
<dbReference type="EMBL" id="AM412317">
    <property type="protein sequence ID" value="CAL82096.1"/>
    <property type="molecule type" value="Genomic_DNA"/>
</dbReference>
<reference evidence="2 3" key="1">
    <citation type="journal article" date="2007" name="Genome Res.">
        <title>Genome sequence of a proteolytic (Group I) Clostridium botulinum strain Hall A and comparative analysis of the clostridial genomes.</title>
        <authorList>
            <person name="Sebaihia M."/>
            <person name="Peck M.W."/>
            <person name="Minton N.P."/>
            <person name="Thomson N.R."/>
            <person name="Holden M.T.G."/>
            <person name="Mitchell W.J."/>
            <person name="Carter A.T."/>
            <person name="Bentley S.D."/>
            <person name="Mason D.R."/>
            <person name="Crossman L."/>
            <person name="Paul C.J."/>
            <person name="Ivens A."/>
            <person name="Wells-Bennik M.H.J."/>
            <person name="Davis I.J."/>
            <person name="Cerdeno-Tarraga A.M."/>
            <person name="Churcher C."/>
            <person name="Quail M.A."/>
            <person name="Chillingworth T."/>
            <person name="Feltwell T."/>
            <person name="Fraser A."/>
            <person name="Goodhead I."/>
            <person name="Hance Z."/>
            <person name="Jagels K."/>
            <person name="Larke N."/>
            <person name="Maddison M."/>
            <person name="Moule S."/>
            <person name="Mungall K."/>
            <person name="Norbertczak H."/>
            <person name="Rabbinowitsch E."/>
            <person name="Sanders M."/>
            <person name="Simmonds M."/>
            <person name="White B."/>
            <person name="Whithead S."/>
            <person name="Parkhill J."/>
        </authorList>
    </citation>
    <scope>NUCLEOTIDE SEQUENCE [LARGE SCALE GENOMIC DNA]</scope>
    <source>
        <strain evidence="3">Hall / ATCC 3502 / NCTC 13319 / Type A [Sanger]</strain>
    </source>
</reference>
<evidence type="ECO:0000313" key="3">
    <source>
        <dbReference type="Proteomes" id="UP000001986"/>
    </source>
</evidence>
<accession>A5HZ87</accession>
<dbReference type="Proteomes" id="UP000001986">
    <property type="component" value="Chromosome"/>
</dbReference>
<feature type="transmembrane region" description="Helical" evidence="1">
    <location>
        <begin position="125"/>
        <end position="144"/>
    </location>
</feature>
<dbReference type="NCBIfam" id="NF041644">
    <property type="entry name" value="CBO0543_fam"/>
    <property type="match status" value="1"/>
</dbReference>
<keyword evidence="3" id="KW-1185">Reference proteome</keyword>
<feature type="transmembrane region" description="Helical" evidence="1">
    <location>
        <begin position="6"/>
        <end position="25"/>
    </location>
</feature>